<accession>A0A1X0RNQ2</accession>
<dbReference type="EMBL" id="KV921520">
    <property type="protein sequence ID" value="ORE13649.1"/>
    <property type="molecule type" value="Genomic_DNA"/>
</dbReference>
<evidence type="ECO:0000313" key="1">
    <source>
        <dbReference type="EMBL" id="ORE13649.1"/>
    </source>
</evidence>
<evidence type="ECO:0000313" key="2">
    <source>
        <dbReference type="Proteomes" id="UP000242381"/>
    </source>
</evidence>
<proteinExistence type="predicted"/>
<protein>
    <submittedName>
        <fullName evidence="1">Uncharacterized protein</fullName>
    </submittedName>
</protein>
<gene>
    <name evidence="1" type="ORF">BCV71DRAFT_229707</name>
</gene>
<reference evidence="1 2" key="1">
    <citation type="journal article" date="2016" name="Proc. Natl. Acad. Sci. U.S.A.">
        <title>Lipid metabolic changes in an early divergent fungus govern the establishment of a mutualistic symbiosis with endobacteria.</title>
        <authorList>
            <person name="Lastovetsky O.A."/>
            <person name="Gaspar M.L."/>
            <person name="Mondo S.J."/>
            <person name="LaButti K.M."/>
            <person name="Sandor L."/>
            <person name="Grigoriev I.V."/>
            <person name="Henry S.A."/>
            <person name="Pawlowska T.E."/>
        </authorList>
    </citation>
    <scope>NUCLEOTIDE SEQUENCE [LARGE SCALE GENOMIC DNA]</scope>
    <source>
        <strain evidence="1 2">ATCC 11559</strain>
    </source>
</reference>
<dbReference type="Proteomes" id="UP000242381">
    <property type="component" value="Unassembled WGS sequence"/>
</dbReference>
<dbReference type="OMA" id="KSEYHAN"/>
<name>A0A1X0RNQ2_RHIZD</name>
<sequence length="153" mass="17928">MSTFVILSDPLAPILLCTRTINQNPFKIHKYQKRELVKDDTDLSTDKPLKIGNTIELIQFLNTIYLPFDSKNEEVYENKCLTTNEILATVWKYSDLHEDKGAIGFAKWCKNRNVKFMSSSIKRKESKSQTKRARSLYVVKKEFISFITFFLYL</sequence>
<dbReference type="VEuPathDB" id="FungiDB:BCV72DRAFT_311435"/>
<organism evidence="1 2">
    <name type="scientific">Rhizopus microsporus</name>
    <dbReference type="NCBI Taxonomy" id="58291"/>
    <lineage>
        <taxon>Eukaryota</taxon>
        <taxon>Fungi</taxon>
        <taxon>Fungi incertae sedis</taxon>
        <taxon>Mucoromycota</taxon>
        <taxon>Mucoromycotina</taxon>
        <taxon>Mucoromycetes</taxon>
        <taxon>Mucorales</taxon>
        <taxon>Mucorineae</taxon>
        <taxon>Rhizopodaceae</taxon>
        <taxon>Rhizopus</taxon>
    </lineage>
</organism>
<dbReference type="AlphaFoldDB" id="A0A1X0RNQ2"/>